<protein>
    <submittedName>
        <fullName evidence="1">Uncharacterized protein</fullName>
    </submittedName>
</protein>
<proteinExistence type="predicted"/>
<dbReference type="Proteomes" id="UP000285123">
    <property type="component" value="Unassembled WGS sequence"/>
</dbReference>
<accession>A0A423Q2Z6</accession>
<dbReference type="EMBL" id="AYKF01000065">
    <property type="protein sequence ID" value="ROO32989.1"/>
    <property type="molecule type" value="Genomic_DNA"/>
</dbReference>
<sequence>MVCATGADAAPPQTISPFVSSSFNRTVHGQSRGVDLSVGGRNLGHARAFAGLDALSNASQQYLTSGLQWRSDVAGTPALRMSALRTEGRSGELGRSQTLTRAANRLDLGERWFLPTLETEVAQVSNSRMADAPALGGRAARLGLVETFDTQSYRLGFFQADPTFNALGSSVRAGDAGFEVGGSQAVGGDWKLSQTLRLHQATALRSQAGLVQEWRLSRNARLTDIGRPWRFSAQVGNPGLGTHADHAPMALQLLVPTARVSDWRLDTSVGWYDPVMAAPGGLPVSGSMWRVSATRGLSLGGLSAEVSPSLAVGGSRFDDREYGGRAGFTLGLADRIDRVDLSVDYLSDGWGAAPEDDGDVQLMLNYRQSTAALVPRLHSMARALRLPWVPRY</sequence>
<dbReference type="AlphaFoldDB" id="A0A423Q2Z6"/>
<organism evidence="1 2">
    <name type="scientific">Salinisphaera orenii YIM 95161</name>
    <dbReference type="NCBI Taxonomy" id="1051139"/>
    <lineage>
        <taxon>Bacteria</taxon>
        <taxon>Pseudomonadati</taxon>
        <taxon>Pseudomonadota</taxon>
        <taxon>Gammaproteobacteria</taxon>
        <taxon>Salinisphaerales</taxon>
        <taxon>Salinisphaeraceae</taxon>
        <taxon>Salinisphaera</taxon>
    </lineage>
</organism>
<comment type="caution">
    <text evidence="1">The sequence shown here is derived from an EMBL/GenBank/DDBJ whole genome shotgun (WGS) entry which is preliminary data.</text>
</comment>
<reference evidence="1 2" key="1">
    <citation type="submission" date="2013-10" db="EMBL/GenBank/DDBJ databases">
        <title>Salinisphaera halophila YIM 95161 Genome Sequencing.</title>
        <authorList>
            <person name="Lai Q."/>
            <person name="Li C."/>
            <person name="Shao Z."/>
        </authorList>
    </citation>
    <scope>NUCLEOTIDE SEQUENCE [LARGE SCALE GENOMIC DNA]</scope>
    <source>
        <strain evidence="1 2">YIM 95161</strain>
    </source>
</reference>
<evidence type="ECO:0000313" key="1">
    <source>
        <dbReference type="EMBL" id="ROO32989.1"/>
    </source>
</evidence>
<evidence type="ECO:0000313" key="2">
    <source>
        <dbReference type="Proteomes" id="UP000285123"/>
    </source>
</evidence>
<gene>
    <name evidence="1" type="ORF">SAHL_04785</name>
</gene>
<name>A0A423Q2Z6_9GAMM</name>